<reference evidence="2 3" key="1">
    <citation type="submission" date="2019-07" db="EMBL/GenBank/DDBJ databases">
        <title>Whole genome shotgun sequence of Chitinophaga cymbidii NBRC 109752.</title>
        <authorList>
            <person name="Hosoyama A."/>
            <person name="Uohara A."/>
            <person name="Ohji S."/>
            <person name="Ichikawa N."/>
        </authorList>
    </citation>
    <scope>NUCLEOTIDE SEQUENCE [LARGE SCALE GENOMIC DNA]</scope>
    <source>
        <strain evidence="2 3">NBRC 109752</strain>
    </source>
</reference>
<dbReference type="RefSeq" id="WP_146862832.1">
    <property type="nucleotide sequence ID" value="NZ_BKAU01000002.1"/>
</dbReference>
<keyword evidence="1" id="KW-0812">Transmembrane</keyword>
<gene>
    <name evidence="2" type="ORF">CCY01nite_28260</name>
</gene>
<sequence length="65" mass="7681">MEHTVENKNDFTRDWVSSSRFLFYVKIACILAFVLGGCYKLYQHRYKGKPKVAVPESSLYEPKYK</sequence>
<dbReference type="AlphaFoldDB" id="A0A512RLJ1"/>
<keyword evidence="1" id="KW-0472">Membrane</keyword>
<dbReference type="EMBL" id="BKAU01000002">
    <property type="protein sequence ID" value="GEP96566.1"/>
    <property type="molecule type" value="Genomic_DNA"/>
</dbReference>
<feature type="transmembrane region" description="Helical" evidence="1">
    <location>
        <begin position="21"/>
        <end position="42"/>
    </location>
</feature>
<accession>A0A512RLJ1</accession>
<dbReference type="OrthoDB" id="676513at2"/>
<keyword evidence="1" id="KW-1133">Transmembrane helix</keyword>
<name>A0A512RLJ1_9BACT</name>
<evidence type="ECO:0000313" key="2">
    <source>
        <dbReference type="EMBL" id="GEP96566.1"/>
    </source>
</evidence>
<keyword evidence="3" id="KW-1185">Reference proteome</keyword>
<protein>
    <submittedName>
        <fullName evidence="2">Uncharacterized protein</fullName>
    </submittedName>
</protein>
<comment type="caution">
    <text evidence="2">The sequence shown here is derived from an EMBL/GenBank/DDBJ whole genome shotgun (WGS) entry which is preliminary data.</text>
</comment>
<dbReference type="Proteomes" id="UP000321436">
    <property type="component" value="Unassembled WGS sequence"/>
</dbReference>
<evidence type="ECO:0000313" key="3">
    <source>
        <dbReference type="Proteomes" id="UP000321436"/>
    </source>
</evidence>
<proteinExistence type="predicted"/>
<evidence type="ECO:0000256" key="1">
    <source>
        <dbReference type="SAM" id="Phobius"/>
    </source>
</evidence>
<organism evidence="2 3">
    <name type="scientific">Chitinophaga cymbidii</name>
    <dbReference type="NCBI Taxonomy" id="1096750"/>
    <lineage>
        <taxon>Bacteria</taxon>
        <taxon>Pseudomonadati</taxon>
        <taxon>Bacteroidota</taxon>
        <taxon>Chitinophagia</taxon>
        <taxon>Chitinophagales</taxon>
        <taxon>Chitinophagaceae</taxon>
        <taxon>Chitinophaga</taxon>
    </lineage>
</organism>